<sequence>MLLQQIVNGITIGSLYSLVALGLTMVYGIMRVLDIANAGAYTLGAYLGVWAYTRTHSIIIALLAGVGGAAITGYLFQRAVYTPIKKVADPIVPLVASIGLFIVMEDLFRLIAGPYTITFPVHLPLNRLTLGSVIITGTQAVILLVSAFLFLLLWILLNKTKIGLAWQATAQDVETAMAMGINTRSVVAFAFILGYAFAALAGILVAIHYNAVFPTMGDIPSYKMLAIVVLGGLGNPLGAVVASMVVGLAEALVAGYIGSFLPTDAIAFLALIILLLVRPQGLFASGGDAR</sequence>
<dbReference type="GO" id="GO:0015192">
    <property type="term" value="F:L-phenylalanine transmembrane transporter activity"/>
    <property type="evidence" value="ECO:0007669"/>
    <property type="project" value="TreeGrafter"/>
</dbReference>
<dbReference type="Pfam" id="PF02653">
    <property type="entry name" value="BPD_transp_2"/>
    <property type="match status" value="1"/>
</dbReference>
<proteinExistence type="inferred from homology"/>
<evidence type="ECO:0000256" key="9">
    <source>
        <dbReference type="ARBA" id="ARBA00037998"/>
    </source>
</evidence>
<evidence type="ECO:0000256" key="1">
    <source>
        <dbReference type="ARBA" id="ARBA00004651"/>
    </source>
</evidence>
<comment type="caution">
    <text evidence="11">The sequence shown here is derived from an EMBL/GenBank/DDBJ whole genome shotgun (WGS) entry which is preliminary data.</text>
</comment>
<feature type="transmembrane region" description="Helical" evidence="10">
    <location>
        <begin position="186"/>
        <end position="212"/>
    </location>
</feature>
<evidence type="ECO:0000256" key="5">
    <source>
        <dbReference type="ARBA" id="ARBA00022692"/>
    </source>
</evidence>
<keyword evidence="5 10" id="KW-0812">Transmembrane</keyword>
<dbReference type="GO" id="GO:0005304">
    <property type="term" value="F:L-valine transmembrane transporter activity"/>
    <property type="evidence" value="ECO:0007669"/>
    <property type="project" value="TreeGrafter"/>
</dbReference>
<dbReference type="CDD" id="cd06582">
    <property type="entry name" value="TM_PBP1_LivH_like"/>
    <property type="match status" value="1"/>
</dbReference>
<evidence type="ECO:0000256" key="2">
    <source>
        <dbReference type="ARBA" id="ARBA00022448"/>
    </source>
</evidence>
<dbReference type="OrthoDB" id="9807115at2"/>
<evidence type="ECO:0000313" key="12">
    <source>
        <dbReference type="Proteomes" id="UP000078532"/>
    </source>
</evidence>
<keyword evidence="4" id="KW-0997">Cell inner membrane</keyword>
<feature type="transmembrane region" description="Helical" evidence="10">
    <location>
        <begin position="58"/>
        <end position="76"/>
    </location>
</feature>
<evidence type="ECO:0000256" key="4">
    <source>
        <dbReference type="ARBA" id="ARBA00022519"/>
    </source>
</evidence>
<evidence type="ECO:0000256" key="3">
    <source>
        <dbReference type="ARBA" id="ARBA00022475"/>
    </source>
</evidence>
<evidence type="ECO:0000313" key="11">
    <source>
        <dbReference type="EMBL" id="OAT81237.1"/>
    </source>
</evidence>
<dbReference type="GO" id="GO:0042941">
    <property type="term" value="P:D-alanine transmembrane transport"/>
    <property type="evidence" value="ECO:0007669"/>
    <property type="project" value="TreeGrafter"/>
</dbReference>
<evidence type="ECO:0000256" key="6">
    <source>
        <dbReference type="ARBA" id="ARBA00022970"/>
    </source>
</evidence>
<keyword evidence="12" id="KW-1185">Reference proteome</keyword>
<dbReference type="EMBL" id="LYVF01000165">
    <property type="protein sequence ID" value="OAT81237.1"/>
    <property type="molecule type" value="Genomic_DNA"/>
</dbReference>
<keyword evidence="8 10" id="KW-0472">Membrane</keyword>
<evidence type="ECO:0000256" key="7">
    <source>
        <dbReference type="ARBA" id="ARBA00022989"/>
    </source>
</evidence>
<keyword evidence="7 10" id="KW-1133">Transmembrane helix</keyword>
<gene>
    <name evidence="11" type="ORF">A6M21_00085</name>
</gene>
<dbReference type="InterPro" id="IPR001851">
    <property type="entry name" value="ABC_transp_permease"/>
</dbReference>
<feature type="transmembrane region" description="Helical" evidence="10">
    <location>
        <begin position="132"/>
        <end position="157"/>
    </location>
</feature>
<organism evidence="11 12">
    <name type="scientific">Desulfotomaculum copahuensis</name>
    <dbReference type="NCBI Taxonomy" id="1838280"/>
    <lineage>
        <taxon>Bacteria</taxon>
        <taxon>Bacillati</taxon>
        <taxon>Bacillota</taxon>
        <taxon>Clostridia</taxon>
        <taxon>Eubacteriales</taxon>
        <taxon>Desulfotomaculaceae</taxon>
        <taxon>Desulfotomaculum</taxon>
    </lineage>
</organism>
<dbReference type="GO" id="GO:1903806">
    <property type="term" value="P:L-isoleucine import across plasma membrane"/>
    <property type="evidence" value="ECO:0007669"/>
    <property type="project" value="TreeGrafter"/>
</dbReference>
<dbReference type="Proteomes" id="UP000078532">
    <property type="component" value="Unassembled WGS sequence"/>
</dbReference>
<dbReference type="InterPro" id="IPR052157">
    <property type="entry name" value="BCAA_transport_permease"/>
</dbReference>
<feature type="transmembrane region" description="Helical" evidence="10">
    <location>
        <begin position="253"/>
        <end position="277"/>
    </location>
</feature>
<comment type="subcellular location">
    <subcellularLocation>
        <location evidence="1">Cell membrane</location>
        <topology evidence="1">Multi-pass membrane protein</topology>
    </subcellularLocation>
</comment>
<dbReference type="STRING" id="1838280.A6M21_00085"/>
<evidence type="ECO:0000256" key="8">
    <source>
        <dbReference type="ARBA" id="ARBA00023136"/>
    </source>
</evidence>
<evidence type="ECO:0008006" key="13">
    <source>
        <dbReference type="Google" id="ProtNLM"/>
    </source>
</evidence>
<keyword evidence="6" id="KW-0029">Amino-acid transport</keyword>
<keyword evidence="2" id="KW-0813">Transport</keyword>
<feature type="transmembrane region" description="Helical" evidence="10">
    <location>
        <begin position="88"/>
        <end position="112"/>
    </location>
</feature>
<dbReference type="GO" id="GO:0015188">
    <property type="term" value="F:L-isoleucine transmembrane transporter activity"/>
    <property type="evidence" value="ECO:0007669"/>
    <property type="project" value="TreeGrafter"/>
</dbReference>
<dbReference type="RefSeq" id="WP_066668743.1">
    <property type="nucleotide sequence ID" value="NZ_LYVF01000165.1"/>
</dbReference>
<dbReference type="GO" id="GO:0015808">
    <property type="term" value="P:L-alanine transport"/>
    <property type="evidence" value="ECO:0007669"/>
    <property type="project" value="TreeGrafter"/>
</dbReference>
<comment type="similarity">
    <text evidence="9">Belongs to the binding-protein-dependent transport system permease family. LivHM subfamily.</text>
</comment>
<dbReference type="PANTHER" id="PTHR11795">
    <property type="entry name" value="BRANCHED-CHAIN AMINO ACID TRANSPORT SYSTEM PERMEASE PROTEIN LIVH"/>
    <property type="match status" value="1"/>
</dbReference>
<feature type="transmembrane region" description="Helical" evidence="10">
    <location>
        <begin position="224"/>
        <end position="246"/>
    </location>
</feature>
<reference evidence="11 12" key="1">
    <citation type="submission" date="2016-04" db="EMBL/GenBank/DDBJ databases">
        <authorList>
            <person name="Evans L.H."/>
            <person name="Alamgir A."/>
            <person name="Owens N."/>
            <person name="Weber N.D."/>
            <person name="Virtaneva K."/>
            <person name="Barbian K."/>
            <person name="Babar A."/>
            <person name="Rosenke K."/>
        </authorList>
    </citation>
    <scope>NUCLEOTIDE SEQUENCE [LARGE SCALE GENOMIC DNA]</scope>
    <source>
        <strain evidence="11 12">LMa1</strain>
    </source>
</reference>
<keyword evidence="3" id="KW-1003">Cell membrane</keyword>
<dbReference type="AlphaFoldDB" id="A0A1B7LDR0"/>
<feature type="transmembrane region" description="Helical" evidence="10">
    <location>
        <begin position="6"/>
        <end position="28"/>
    </location>
</feature>
<name>A0A1B7LDR0_9FIRM</name>
<protein>
    <recommendedName>
        <fullName evidence="13">ABC transporter permease</fullName>
    </recommendedName>
</protein>
<dbReference type="GO" id="GO:0005886">
    <property type="term" value="C:plasma membrane"/>
    <property type="evidence" value="ECO:0007669"/>
    <property type="project" value="UniProtKB-SubCell"/>
</dbReference>
<dbReference type="GO" id="GO:0015190">
    <property type="term" value="F:L-leucine transmembrane transporter activity"/>
    <property type="evidence" value="ECO:0007669"/>
    <property type="project" value="TreeGrafter"/>
</dbReference>
<accession>A0A1B7LDR0</accession>
<dbReference type="PANTHER" id="PTHR11795:SF371">
    <property type="entry name" value="HIGH-AFFINITY BRANCHED-CHAIN AMINO ACID TRANSPORT SYSTEM PERMEASE PROTEIN LIVH"/>
    <property type="match status" value="1"/>
</dbReference>
<evidence type="ECO:0000256" key="10">
    <source>
        <dbReference type="SAM" id="Phobius"/>
    </source>
</evidence>